<keyword evidence="3" id="KW-0408">Iron</keyword>
<dbReference type="GO" id="GO:0046872">
    <property type="term" value="F:metal ion binding"/>
    <property type="evidence" value="ECO:0007669"/>
    <property type="project" value="UniProtKB-KW"/>
</dbReference>
<feature type="compositionally biased region" description="Basic and acidic residues" evidence="4">
    <location>
        <begin position="58"/>
        <end position="69"/>
    </location>
</feature>
<dbReference type="InterPro" id="IPR045054">
    <property type="entry name" value="P4HA-like"/>
</dbReference>
<proteinExistence type="predicted"/>
<dbReference type="EMBL" id="QGKX02000004">
    <property type="protein sequence ID" value="KAF3601376.1"/>
    <property type="molecule type" value="Genomic_DNA"/>
</dbReference>
<sequence length="69" mass="7254">MSTSTSPSTTSLSDVDEGGETDFPKSSGGLSVSPKKGDAVLFWNNRPDGSQDPSSLHGFHDLKHATSME</sequence>
<gene>
    <name evidence="5" type="ORF">F2Q69_00032804</name>
</gene>
<evidence type="ECO:0000256" key="3">
    <source>
        <dbReference type="ARBA" id="ARBA00023004"/>
    </source>
</evidence>
<dbReference type="GO" id="GO:0005789">
    <property type="term" value="C:endoplasmic reticulum membrane"/>
    <property type="evidence" value="ECO:0007669"/>
    <property type="project" value="UniProtKB-SubCell"/>
</dbReference>
<feature type="region of interest" description="Disordered" evidence="4">
    <location>
        <begin position="1"/>
        <end position="69"/>
    </location>
</feature>
<comment type="caution">
    <text evidence="5">The sequence shown here is derived from an EMBL/GenBank/DDBJ whole genome shotgun (WGS) entry which is preliminary data.</text>
</comment>
<evidence type="ECO:0000313" key="5">
    <source>
        <dbReference type="EMBL" id="KAF3601376.1"/>
    </source>
</evidence>
<comment type="subcellular location">
    <subcellularLocation>
        <location evidence="1">Endoplasmic reticulum membrane</location>
    </subcellularLocation>
</comment>
<protein>
    <submittedName>
        <fullName evidence="5">Uncharacterized protein</fullName>
    </submittedName>
</protein>
<feature type="compositionally biased region" description="Low complexity" evidence="4">
    <location>
        <begin position="1"/>
        <end position="13"/>
    </location>
</feature>
<keyword evidence="2" id="KW-0479">Metal-binding</keyword>
<dbReference type="PANTHER" id="PTHR10869:SF246">
    <property type="entry name" value="TRANSMEMBRANE PROLYL 4-HYDROXYLASE"/>
    <property type="match status" value="1"/>
</dbReference>
<dbReference type="GO" id="GO:0004656">
    <property type="term" value="F:procollagen-proline 4-dioxygenase activity"/>
    <property type="evidence" value="ECO:0007669"/>
    <property type="project" value="TreeGrafter"/>
</dbReference>
<reference evidence="5" key="1">
    <citation type="submission" date="2019-12" db="EMBL/GenBank/DDBJ databases">
        <title>Genome sequencing and annotation of Brassica cretica.</title>
        <authorList>
            <person name="Studholme D.J."/>
            <person name="Sarris P."/>
        </authorList>
    </citation>
    <scope>NUCLEOTIDE SEQUENCE</scope>
    <source>
        <strain evidence="5">PFS-109/04</strain>
        <tissue evidence="5">Leaf</tissue>
    </source>
</reference>
<dbReference type="Gene3D" id="2.60.120.620">
    <property type="entry name" value="q2cbj1_9rhob like domain"/>
    <property type="match status" value="1"/>
</dbReference>
<organism evidence="5 6">
    <name type="scientific">Brassica cretica</name>
    <name type="common">Mustard</name>
    <dbReference type="NCBI Taxonomy" id="69181"/>
    <lineage>
        <taxon>Eukaryota</taxon>
        <taxon>Viridiplantae</taxon>
        <taxon>Streptophyta</taxon>
        <taxon>Embryophyta</taxon>
        <taxon>Tracheophyta</taxon>
        <taxon>Spermatophyta</taxon>
        <taxon>Magnoliopsida</taxon>
        <taxon>eudicotyledons</taxon>
        <taxon>Gunneridae</taxon>
        <taxon>Pentapetalae</taxon>
        <taxon>rosids</taxon>
        <taxon>malvids</taxon>
        <taxon>Brassicales</taxon>
        <taxon>Brassicaceae</taxon>
        <taxon>Brassiceae</taxon>
        <taxon>Brassica</taxon>
    </lineage>
</organism>
<dbReference type="AlphaFoldDB" id="A0A8S9SIV6"/>
<accession>A0A8S9SIV6</accession>
<dbReference type="Proteomes" id="UP000712600">
    <property type="component" value="Unassembled WGS sequence"/>
</dbReference>
<evidence type="ECO:0000256" key="4">
    <source>
        <dbReference type="SAM" id="MobiDB-lite"/>
    </source>
</evidence>
<evidence type="ECO:0000256" key="1">
    <source>
        <dbReference type="ARBA" id="ARBA00004586"/>
    </source>
</evidence>
<evidence type="ECO:0000256" key="2">
    <source>
        <dbReference type="ARBA" id="ARBA00022723"/>
    </source>
</evidence>
<dbReference type="PANTHER" id="PTHR10869">
    <property type="entry name" value="PROLYL 4-HYDROXYLASE ALPHA SUBUNIT"/>
    <property type="match status" value="1"/>
</dbReference>
<name>A0A8S9SIV6_BRACR</name>
<evidence type="ECO:0000313" key="6">
    <source>
        <dbReference type="Proteomes" id="UP000712600"/>
    </source>
</evidence>